<evidence type="ECO:0000256" key="5">
    <source>
        <dbReference type="SAM" id="Phobius"/>
    </source>
</evidence>
<keyword evidence="5" id="KW-0812">Transmembrane</keyword>
<evidence type="ECO:0000313" key="7">
    <source>
        <dbReference type="Proteomes" id="UP001652625"/>
    </source>
</evidence>
<dbReference type="GeneID" id="100199794"/>
<keyword evidence="7" id="KW-1185">Reference proteome</keyword>
<accession>A0ABM4CKH0</accession>
<dbReference type="CDD" id="cd02144">
    <property type="entry name" value="iodotyrosine_dehalogenase"/>
    <property type="match status" value="1"/>
</dbReference>
<keyword evidence="3" id="KW-0288">FMN</keyword>
<dbReference type="Pfam" id="PF00881">
    <property type="entry name" value="Nitroreductase"/>
    <property type="match status" value="1"/>
</dbReference>
<dbReference type="RefSeq" id="XP_065662254.1">
    <property type="nucleotide sequence ID" value="XM_065806182.1"/>
</dbReference>
<keyword evidence="2" id="KW-0285">Flavoprotein</keyword>
<dbReference type="InterPro" id="IPR000415">
    <property type="entry name" value="Nitroreductase-like"/>
</dbReference>
<evidence type="ECO:0000259" key="6">
    <source>
        <dbReference type="Pfam" id="PF00881"/>
    </source>
</evidence>
<proteinExistence type="inferred from homology"/>
<dbReference type="SUPFAM" id="SSF55469">
    <property type="entry name" value="FMN-dependent nitroreductase-like"/>
    <property type="match status" value="1"/>
</dbReference>
<name>A0ABM4CKH0_HYDVU</name>
<dbReference type="PANTHER" id="PTHR23026">
    <property type="entry name" value="NADPH NITROREDUCTASE"/>
    <property type="match status" value="1"/>
</dbReference>
<feature type="transmembrane region" description="Helical" evidence="5">
    <location>
        <begin position="6"/>
        <end position="26"/>
    </location>
</feature>
<reference evidence="8" key="1">
    <citation type="submission" date="2025-08" db="UniProtKB">
        <authorList>
            <consortium name="RefSeq"/>
        </authorList>
    </citation>
    <scope>IDENTIFICATION</scope>
</reference>
<evidence type="ECO:0000256" key="4">
    <source>
        <dbReference type="ARBA" id="ARBA00023002"/>
    </source>
</evidence>
<gene>
    <name evidence="8" type="primary">LOC100199794</name>
</gene>
<evidence type="ECO:0000256" key="1">
    <source>
        <dbReference type="ARBA" id="ARBA00007118"/>
    </source>
</evidence>
<dbReference type="InterPro" id="IPR050627">
    <property type="entry name" value="Nitroreductase/BluB"/>
</dbReference>
<evidence type="ECO:0000256" key="2">
    <source>
        <dbReference type="ARBA" id="ARBA00022630"/>
    </source>
</evidence>
<keyword evidence="5" id="KW-1133">Transmembrane helix</keyword>
<dbReference type="PANTHER" id="PTHR23026:SF90">
    <property type="entry name" value="IODOTYROSINE DEIODINASE 1"/>
    <property type="match status" value="1"/>
</dbReference>
<keyword evidence="4" id="KW-0560">Oxidoreductase</keyword>
<evidence type="ECO:0000313" key="8">
    <source>
        <dbReference type="RefSeq" id="XP_065662254.1"/>
    </source>
</evidence>
<evidence type="ECO:0000256" key="3">
    <source>
        <dbReference type="ARBA" id="ARBA00022643"/>
    </source>
</evidence>
<dbReference type="Proteomes" id="UP001652625">
    <property type="component" value="Chromosome 09"/>
</dbReference>
<comment type="similarity">
    <text evidence="1">Belongs to the nitroreductase family.</text>
</comment>
<feature type="domain" description="Nitroreductase" evidence="6">
    <location>
        <begin position="81"/>
        <end position="249"/>
    </location>
</feature>
<keyword evidence="5" id="KW-0472">Membrane</keyword>
<sequence length="272" mass="31115">MFDNLSGVSYGLLVGILVMLIHLVYLKITESKRGKDESKKRESHPTADLFPKEDFIPYHPSRFSEEEMIKRSNDFYLSMNARRSVRFFSNEDIPDEVIDNIIRTAGTSPSGAHTEPWTFVVIKNKLLKAKVREIIEEEEELNYKQRMGQKWVDDLKPLKTNWVKEYLTEAPYLILVFKQTYGITEDGQKKTHYYNEISTSISCGFLLAAIQNAGLVALTSTPLNAGSKLRNLVGRGPNEKIVILLPVGYPSKNCQVPNLKRKPLNEIMIKFD</sequence>
<dbReference type="Gene3D" id="3.40.109.10">
    <property type="entry name" value="NADH Oxidase"/>
    <property type="match status" value="1"/>
</dbReference>
<organism evidence="7 8">
    <name type="scientific">Hydra vulgaris</name>
    <name type="common">Hydra</name>
    <name type="synonym">Hydra attenuata</name>
    <dbReference type="NCBI Taxonomy" id="6087"/>
    <lineage>
        <taxon>Eukaryota</taxon>
        <taxon>Metazoa</taxon>
        <taxon>Cnidaria</taxon>
        <taxon>Hydrozoa</taxon>
        <taxon>Hydroidolina</taxon>
        <taxon>Anthoathecata</taxon>
        <taxon>Aplanulata</taxon>
        <taxon>Hydridae</taxon>
        <taxon>Hydra</taxon>
    </lineage>
</organism>
<dbReference type="InterPro" id="IPR029479">
    <property type="entry name" value="Nitroreductase"/>
</dbReference>
<protein>
    <submittedName>
        <fullName evidence="8">Iodotyrosine deiodinase-like</fullName>
    </submittedName>
</protein>